<reference evidence="2 3" key="1">
    <citation type="submission" date="2024-06" db="EMBL/GenBank/DDBJ databases">
        <title>The Natural Products Discovery Center: Release of the First 8490 Sequenced Strains for Exploring Actinobacteria Biosynthetic Diversity.</title>
        <authorList>
            <person name="Kalkreuter E."/>
            <person name="Kautsar S.A."/>
            <person name="Yang D."/>
            <person name="Bader C.D."/>
            <person name="Teijaro C.N."/>
            <person name="Fluegel L."/>
            <person name="Davis C.M."/>
            <person name="Simpson J.R."/>
            <person name="Lauterbach L."/>
            <person name="Steele A.D."/>
            <person name="Gui C."/>
            <person name="Meng S."/>
            <person name="Li G."/>
            <person name="Viehrig K."/>
            <person name="Ye F."/>
            <person name="Su P."/>
            <person name="Kiefer A.F."/>
            <person name="Nichols A."/>
            <person name="Cepeda A.J."/>
            <person name="Yan W."/>
            <person name="Fan B."/>
            <person name="Jiang Y."/>
            <person name="Adhikari A."/>
            <person name="Zheng C.-J."/>
            <person name="Schuster L."/>
            <person name="Cowan T.M."/>
            <person name="Smanski M.J."/>
            <person name="Chevrette M.G."/>
            <person name="De Carvalho L.P.S."/>
            <person name="Shen B."/>
        </authorList>
    </citation>
    <scope>NUCLEOTIDE SEQUENCE [LARGE SCALE GENOMIC DNA]</scope>
    <source>
        <strain evidence="2 3">NPDC001166</strain>
    </source>
</reference>
<feature type="region of interest" description="Disordered" evidence="1">
    <location>
        <begin position="17"/>
        <end position="65"/>
    </location>
</feature>
<proteinExistence type="predicted"/>
<dbReference type="Proteomes" id="UP001470023">
    <property type="component" value="Unassembled WGS sequence"/>
</dbReference>
<keyword evidence="3" id="KW-1185">Reference proteome</keyword>
<dbReference type="RefSeq" id="WP_352064659.1">
    <property type="nucleotide sequence ID" value="NZ_JBEPAZ010000030.1"/>
</dbReference>
<feature type="compositionally biased region" description="Basic and acidic residues" evidence="1">
    <location>
        <begin position="35"/>
        <end position="65"/>
    </location>
</feature>
<evidence type="ECO:0000313" key="3">
    <source>
        <dbReference type="Proteomes" id="UP001470023"/>
    </source>
</evidence>
<name>A0ABV1UCY4_9ACTN</name>
<evidence type="ECO:0000313" key="2">
    <source>
        <dbReference type="EMBL" id="MER6431573.1"/>
    </source>
</evidence>
<sequence>MSLRDFARSLKPGADRQLADDLAARQRVRRSRAATKADRKGQAWEAKDRAAERKGGWRITDWGRS</sequence>
<protein>
    <submittedName>
        <fullName evidence="2">Uncharacterized protein</fullName>
    </submittedName>
</protein>
<organism evidence="2 3">
    <name type="scientific">Streptomyces sp. 900105245</name>
    <dbReference type="NCBI Taxonomy" id="3154379"/>
    <lineage>
        <taxon>Bacteria</taxon>
        <taxon>Bacillati</taxon>
        <taxon>Actinomycetota</taxon>
        <taxon>Actinomycetes</taxon>
        <taxon>Kitasatosporales</taxon>
        <taxon>Streptomycetaceae</taxon>
        <taxon>Streptomyces</taxon>
    </lineage>
</organism>
<dbReference type="EMBL" id="JBEPAZ010000030">
    <property type="protein sequence ID" value="MER6431573.1"/>
    <property type="molecule type" value="Genomic_DNA"/>
</dbReference>
<gene>
    <name evidence="2" type="ORF">ABT272_28160</name>
</gene>
<accession>A0ABV1UCY4</accession>
<comment type="caution">
    <text evidence="2">The sequence shown here is derived from an EMBL/GenBank/DDBJ whole genome shotgun (WGS) entry which is preliminary data.</text>
</comment>
<evidence type="ECO:0000256" key="1">
    <source>
        <dbReference type="SAM" id="MobiDB-lite"/>
    </source>
</evidence>